<proteinExistence type="predicted"/>
<evidence type="ECO:0000313" key="5">
    <source>
        <dbReference type="Proteomes" id="UP000652761"/>
    </source>
</evidence>
<dbReference type="InterPro" id="IPR044822">
    <property type="entry name" value="Myb_DNA-bind_4"/>
</dbReference>
<evidence type="ECO:0000256" key="1">
    <source>
        <dbReference type="SAM" id="Coils"/>
    </source>
</evidence>
<feature type="domain" description="Myb/SANT-like DNA-binding" evidence="3">
    <location>
        <begin position="211"/>
        <end position="306"/>
    </location>
</feature>
<feature type="region of interest" description="Disordered" evidence="2">
    <location>
        <begin position="167"/>
        <end position="200"/>
    </location>
</feature>
<sequence length="677" mass="74143">MNVVWDGECGIMGPHTAPKGKGTKAGWGEVARSATVRSPDTARDAASRRPPTALDIHHSTLPTTPDSPVLSILYTISAAAADARTHRRLRLSSLCRTTTSPRAVPRSHQKLPIPYPSGPGKHDDAATPPPPPTLPLCCGYHPCCCYMATANASLFAPKNPGTIPYPAQASLSAPSPPEPSASATAPSSAPAASGQRPPLLRSAYPNRLSPPCWGHDETLSLIEAYGAKWCELRRGNLRASHWQEVADAVRRRCQRLGAFKTAVQCRHKVEKLRQRYRAEKQRIALRGNANKPRFSSWAYFPRMDALEVGDTSTPGAVPSPSSDTDGDDGRSNSGGKTKNQQHTLQLGFNGLGGRDALEFRIPKASRSKVIGHHDGAAAAKAKPRNGWFFKGFSGAPRWSAAETMGKGGELRKKKKGALVWEMVAAVKMLGDEFTRVEEMKMEMVRDMEKLRREMELKRTELMAHSQRQLLDYVTGLHHHDTNRAAKGFHCNSGGYYSYNQEPTHSQERERREALPATAATVVCASPKPSPLPDGSHGRRGKTEQGKRRRCHLCLGGPPPAPTPVACAVVARSHRRRPISPSPLLLFARRRFLPWPLPLPALRGEPQPAALVLRRHRRLGVMPSSPATVAAAAPLSGRHQARSEEEEGGRPPPLLYFAQTKPGKSTEKWKEKKERRRK</sequence>
<keyword evidence="1" id="KW-0175">Coiled coil</keyword>
<dbReference type="SMART" id="SM00595">
    <property type="entry name" value="MADF"/>
    <property type="match status" value="1"/>
</dbReference>
<dbReference type="AlphaFoldDB" id="A0A843U4Q1"/>
<feature type="region of interest" description="Disordered" evidence="2">
    <location>
        <begin position="32"/>
        <end position="61"/>
    </location>
</feature>
<feature type="compositionally biased region" description="Low complexity" evidence="2">
    <location>
        <begin position="93"/>
        <end position="102"/>
    </location>
</feature>
<dbReference type="PANTHER" id="PTHR31307:SF49">
    <property type="entry name" value="ALCOHOL DEHYDROGENASE TRANSCRIPTION FACTOR MYB_SANT-LIKE FAMILY PROTEIN"/>
    <property type="match status" value="1"/>
</dbReference>
<dbReference type="Gene3D" id="1.10.10.60">
    <property type="entry name" value="Homeodomain-like"/>
    <property type="match status" value="1"/>
</dbReference>
<dbReference type="PANTHER" id="PTHR31307">
    <property type="entry name" value="TRIHELIX TRANSCRIPTION FACTOR ASIL2"/>
    <property type="match status" value="1"/>
</dbReference>
<feature type="region of interest" description="Disordered" evidence="2">
    <location>
        <begin position="628"/>
        <end position="677"/>
    </location>
</feature>
<dbReference type="OrthoDB" id="1901794at2759"/>
<feature type="compositionally biased region" description="Low complexity" evidence="2">
    <location>
        <begin position="180"/>
        <end position="193"/>
    </location>
</feature>
<dbReference type="Pfam" id="PF13837">
    <property type="entry name" value="Myb_DNA-bind_4"/>
    <property type="match status" value="1"/>
</dbReference>
<keyword evidence="5" id="KW-1185">Reference proteome</keyword>
<evidence type="ECO:0000259" key="3">
    <source>
        <dbReference type="Pfam" id="PF13837"/>
    </source>
</evidence>
<feature type="coiled-coil region" evidence="1">
    <location>
        <begin position="433"/>
        <end position="467"/>
    </location>
</feature>
<gene>
    <name evidence="4" type="ORF">Taro_012725</name>
</gene>
<evidence type="ECO:0000256" key="2">
    <source>
        <dbReference type="SAM" id="MobiDB-lite"/>
    </source>
</evidence>
<feature type="region of interest" description="Disordered" evidence="2">
    <location>
        <begin position="523"/>
        <end position="547"/>
    </location>
</feature>
<dbReference type="Proteomes" id="UP000652761">
    <property type="component" value="Unassembled WGS sequence"/>
</dbReference>
<protein>
    <recommendedName>
        <fullName evidence="3">Myb/SANT-like DNA-binding domain-containing protein</fullName>
    </recommendedName>
</protein>
<accession>A0A843U4Q1</accession>
<evidence type="ECO:0000313" key="4">
    <source>
        <dbReference type="EMBL" id="MQL80272.1"/>
    </source>
</evidence>
<name>A0A843U4Q1_COLES</name>
<feature type="region of interest" description="Disordered" evidence="2">
    <location>
        <begin position="93"/>
        <end position="128"/>
    </location>
</feature>
<organism evidence="4 5">
    <name type="scientific">Colocasia esculenta</name>
    <name type="common">Wild taro</name>
    <name type="synonym">Arum esculentum</name>
    <dbReference type="NCBI Taxonomy" id="4460"/>
    <lineage>
        <taxon>Eukaryota</taxon>
        <taxon>Viridiplantae</taxon>
        <taxon>Streptophyta</taxon>
        <taxon>Embryophyta</taxon>
        <taxon>Tracheophyta</taxon>
        <taxon>Spermatophyta</taxon>
        <taxon>Magnoliopsida</taxon>
        <taxon>Liliopsida</taxon>
        <taxon>Araceae</taxon>
        <taxon>Aroideae</taxon>
        <taxon>Colocasieae</taxon>
        <taxon>Colocasia</taxon>
    </lineage>
</organism>
<dbReference type="InterPro" id="IPR044823">
    <property type="entry name" value="ASIL1/2-like"/>
</dbReference>
<dbReference type="EMBL" id="NMUH01000498">
    <property type="protein sequence ID" value="MQL80272.1"/>
    <property type="molecule type" value="Genomic_DNA"/>
</dbReference>
<feature type="region of interest" description="Disordered" evidence="2">
    <location>
        <begin position="309"/>
        <end position="341"/>
    </location>
</feature>
<reference evidence="4" key="1">
    <citation type="submission" date="2017-07" db="EMBL/GenBank/DDBJ databases">
        <title>Taro Niue Genome Assembly and Annotation.</title>
        <authorList>
            <person name="Atibalentja N."/>
            <person name="Keating K."/>
            <person name="Fields C.J."/>
        </authorList>
    </citation>
    <scope>NUCLEOTIDE SEQUENCE</scope>
    <source>
        <strain evidence="4">Niue_2</strain>
        <tissue evidence="4">Leaf</tissue>
    </source>
</reference>
<dbReference type="FunFam" id="1.10.10.60:FF:000152">
    <property type="entry name" value="Trihelix transcription factor ASIL2"/>
    <property type="match status" value="1"/>
</dbReference>
<comment type="caution">
    <text evidence="4">The sequence shown here is derived from an EMBL/GenBank/DDBJ whole genome shotgun (WGS) entry which is preliminary data.</text>
</comment>